<dbReference type="InterPro" id="IPR034364">
    <property type="entry name" value="PABP_RRM1"/>
</dbReference>
<gene>
    <name evidence="12" type="ORF">Mgra_00004891</name>
</gene>
<evidence type="ECO:0000256" key="8">
    <source>
        <dbReference type="SAM" id="MobiDB-lite"/>
    </source>
</evidence>
<feature type="domain" description="RRM" evidence="10">
    <location>
        <begin position="712"/>
        <end position="790"/>
    </location>
</feature>
<feature type="domain" description="RRM" evidence="10">
    <location>
        <begin position="999"/>
        <end position="1076"/>
    </location>
</feature>
<feature type="repeat" description="WD" evidence="7">
    <location>
        <begin position="45"/>
        <end position="76"/>
    </location>
</feature>
<dbReference type="EMBL" id="JABEBT010000039">
    <property type="protein sequence ID" value="KAF7635648.1"/>
    <property type="molecule type" value="Genomic_DNA"/>
</dbReference>
<dbReference type="InterPro" id="IPR003954">
    <property type="entry name" value="RRM_euk-type"/>
</dbReference>
<dbReference type="SMART" id="SM00361">
    <property type="entry name" value="RRM_1"/>
    <property type="match status" value="2"/>
</dbReference>
<dbReference type="InterPro" id="IPR011990">
    <property type="entry name" value="TPR-like_helical_dom_sf"/>
</dbReference>
<evidence type="ECO:0000256" key="6">
    <source>
        <dbReference type="PROSITE-ProRule" id="PRU00176"/>
    </source>
</evidence>
<dbReference type="Pfam" id="PF00076">
    <property type="entry name" value="RRM_1"/>
    <property type="match status" value="4"/>
</dbReference>
<dbReference type="FunFam" id="3.30.70.330:FF:000021">
    <property type="entry name" value="Polyadenylate-binding protein"/>
    <property type="match status" value="1"/>
</dbReference>
<dbReference type="CDD" id="cd12381">
    <property type="entry name" value="RRM4_I_PABPs"/>
    <property type="match status" value="1"/>
</dbReference>
<dbReference type="FunFam" id="3.30.70.330:FF:000091">
    <property type="entry name" value="Polyadenylate-binding protein"/>
    <property type="match status" value="1"/>
</dbReference>
<reference evidence="12" key="1">
    <citation type="journal article" date="2020" name="Ecol. Evol.">
        <title>Genome structure and content of the rice root-knot nematode (Meloidogyne graminicola).</title>
        <authorList>
            <person name="Phan N.T."/>
            <person name="Danchin E.G.J."/>
            <person name="Klopp C."/>
            <person name="Perfus-Barbeoch L."/>
            <person name="Kozlowski D.K."/>
            <person name="Koutsovoulos G.D."/>
            <person name="Lopez-Roques C."/>
            <person name="Bouchez O."/>
            <person name="Zahm M."/>
            <person name="Besnard G."/>
            <person name="Bellafiore S."/>
        </authorList>
    </citation>
    <scope>NUCLEOTIDE SEQUENCE</scope>
    <source>
        <strain evidence="12">VN-18</strain>
    </source>
</reference>
<feature type="transmembrane region" description="Helical" evidence="9">
    <location>
        <begin position="1308"/>
        <end position="1330"/>
    </location>
</feature>
<dbReference type="Pfam" id="PF00400">
    <property type="entry name" value="WD40"/>
    <property type="match status" value="1"/>
</dbReference>
<dbReference type="FunFam" id="3.30.70.330:FF:000003">
    <property type="entry name" value="Polyadenylate-binding protein"/>
    <property type="match status" value="1"/>
</dbReference>
<evidence type="ECO:0000313" key="12">
    <source>
        <dbReference type="EMBL" id="KAF7635648.1"/>
    </source>
</evidence>
<dbReference type="GO" id="GO:0003723">
    <property type="term" value="F:RNA binding"/>
    <property type="evidence" value="ECO:0007669"/>
    <property type="project" value="UniProtKB-UniRule"/>
</dbReference>
<feature type="region of interest" description="Disordered" evidence="8">
    <location>
        <begin position="1175"/>
        <end position="1210"/>
    </location>
</feature>
<keyword evidence="13" id="KW-1185">Reference proteome</keyword>
<dbReference type="PROSITE" id="PS50082">
    <property type="entry name" value="WD_REPEATS_2"/>
    <property type="match status" value="1"/>
</dbReference>
<comment type="subcellular location">
    <subcellularLocation>
        <location evidence="1">Cytoplasm</location>
    </subcellularLocation>
</comment>
<dbReference type="InterPro" id="IPR035979">
    <property type="entry name" value="RBD_domain_sf"/>
</dbReference>
<dbReference type="PROSITE" id="PS50294">
    <property type="entry name" value="WD_REPEATS_REGION"/>
    <property type="match status" value="1"/>
</dbReference>
<dbReference type="InterPro" id="IPR002004">
    <property type="entry name" value="PABP_HYD_C"/>
</dbReference>
<evidence type="ECO:0000256" key="9">
    <source>
        <dbReference type="SAM" id="Phobius"/>
    </source>
</evidence>
<dbReference type="SMART" id="SM00517">
    <property type="entry name" value="PolyA"/>
    <property type="match status" value="1"/>
</dbReference>
<name>A0A8S9ZPW7_9BILA</name>
<dbReference type="Gene3D" id="3.30.70.330">
    <property type="match status" value="4"/>
</dbReference>
<dbReference type="InterPro" id="IPR006515">
    <property type="entry name" value="PABP_1234"/>
</dbReference>
<dbReference type="Pfam" id="PF00658">
    <property type="entry name" value="MLLE"/>
    <property type="match status" value="1"/>
</dbReference>
<proteinExistence type="inferred from homology"/>
<evidence type="ECO:0000313" key="13">
    <source>
        <dbReference type="Proteomes" id="UP000605970"/>
    </source>
</evidence>
<dbReference type="InterPro" id="IPR012677">
    <property type="entry name" value="Nucleotide-bd_a/b_plait_sf"/>
</dbReference>
<organism evidence="12 13">
    <name type="scientific">Meloidogyne graminicola</name>
    <dbReference type="NCBI Taxonomy" id="189291"/>
    <lineage>
        <taxon>Eukaryota</taxon>
        <taxon>Metazoa</taxon>
        <taxon>Ecdysozoa</taxon>
        <taxon>Nematoda</taxon>
        <taxon>Chromadorea</taxon>
        <taxon>Rhabditida</taxon>
        <taxon>Tylenchina</taxon>
        <taxon>Tylenchomorpha</taxon>
        <taxon>Tylenchoidea</taxon>
        <taxon>Meloidogynidae</taxon>
        <taxon>Meloidogyninae</taxon>
        <taxon>Meloidogyne</taxon>
    </lineage>
</organism>
<dbReference type="GO" id="GO:0005737">
    <property type="term" value="C:cytoplasm"/>
    <property type="evidence" value="ECO:0007669"/>
    <property type="project" value="UniProtKB-SubCell"/>
</dbReference>
<dbReference type="Proteomes" id="UP000605970">
    <property type="component" value="Unassembled WGS sequence"/>
</dbReference>
<keyword evidence="9" id="KW-1133">Transmembrane helix</keyword>
<dbReference type="SUPFAM" id="SSF63570">
    <property type="entry name" value="PABC (PABP) domain"/>
    <property type="match status" value="1"/>
</dbReference>
<evidence type="ECO:0000256" key="4">
    <source>
        <dbReference type="ARBA" id="ARBA00022737"/>
    </source>
</evidence>
<dbReference type="SUPFAM" id="SSF54928">
    <property type="entry name" value="RNA-binding domain, RBD"/>
    <property type="match status" value="2"/>
</dbReference>
<feature type="domain" description="PABC" evidence="11">
    <location>
        <begin position="1256"/>
        <end position="1334"/>
    </location>
</feature>
<dbReference type="InterPro" id="IPR045305">
    <property type="entry name" value="RRM2_I_PABPs"/>
</dbReference>
<dbReference type="Gene3D" id="1.25.40.10">
    <property type="entry name" value="Tetratricopeptide repeat domain"/>
    <property type="match status" value="1"/>
</dbReference>
<feature type="domain" description="RRM" evidence="10">
    <location>
        <begin position="893"/>
        <end position="960"/>
    </location>
</feature>
<evidence type="ECO:0000259" key="11">
    <source>
        <dbReference type="PROSITE" id="PS51309"/>
    </source>
</evidence>
<sequence length="1358" mass="153406">MLIDVEAIPCSTAKREVDPQYSIYLKRKCMVTEENIKSMRHAYTLHGHDGCVNSINWNNSGTLLASGSDDQTLIVWRQDGRLLRRLQTIHTNNIFSVLFVPSARDHLLLSAAGDSLILLHDLDQTSSESYIQKWECKGRVKKMAICGAEPRVFWAVSEDGFLKQCDIRDDKTTDFDFSSEYGSLKSLAINESSSEMLALGLLNALVPLYDKRYMKEPIMKLLPSHLSVNSEGHFLSTSLEFSKDGNELLVNIGSDNIYIFDVKKGTHDSPNILSSIKSFISEDEQFYFDKDESFVQNKKSTWFTEQFFNEINKLAGENEFSQVIDLCSERLNLYLSRNSLPNQIFTISSIDTIISNRISTHILNESNLLIKCLMTRGNCFRERNWRGDLIDAIKDYLSVLRICPKDEMSHRNLIKCLYDSKQFKLAKECLSFFKKVHPEDDSTDQIFGKISEEDEKDVSLDWSSIERVNFRDYIDRFIGHLNINTDIKEASWFGGEDQYIVAGSDCGSIFIWERKNERIVKVLKGDNYTVNCIQPHPNRCLLASSGIERFDFLKTFLGVFQRFEFTSLKKLTEKDQLEETEDRDITETRYDLIKKNRRKRTPEMIWEQLMNSVGLGVFHVDETNANDEDMSFEQPSDPQQQQQVRINKRNIKREGKINIVVSGSLVVVRILNVEDKDNKKMSATVAPVPPNAAASATAPQAPVLNTPSYPMASLYVGDLHPDVTEAMLFEKFSSSGPVLSIRVCRDAITRRSLGYAYVNFQQPADAERALDTMNFDLLLNKPIRIMWSQRDPSIRRSGAGNIFIKNLDKHIDTKAIYDTFSMFGNILSCKVACDLEGNSKGYGFIHFETEDAANKAIEKVNGMLLDGKKVFVGKFIPRNQREKQIGDAASRFTNVYVKNFGDTINSEKLHELFSEFGEIISAKSMEDEDGKPKGFGFVAFKDHEAAAKSVEKMNGAPVEGTAKLFFTVCRAQKKSERQADLKRRFEEFKAERVQKYQGVNLYVKNLDDTVLDEGLRKSFEAYGNIASAKVMCDENGRSKGFGFVCFEKPDDATKAVVEMNNRLIGNKPLYVALAQRKEDRKAQLASQYMQRLAAMRMQNPPGIMGTMYAPASGGFFLPQALQNQRNPPFMQTANIPGAQFRGMQPRWNQSFGHPMQGYMMGQNAGPYSNQVARGPRGGVGGPGGIRGPYGQQRQQQQSRMPGMTAQQGGMRYQGQSKGMQQTGAVAYSSYPNPMNQQRGPQMSGGAPGHGMPTGRPENLTNQLLTANSQQEAKQILGEQLYPLVVRYCSGEDPGKITGMMLENENSEILVFLFLIFLIGIKYTFGGFKWFSKTMNCFVQKVSDAVKVLQNASCMPHQH</sequence>
<evidence type="ECO:0000256" key="5">
    <source>
        <dbReference type="ARBA" id="ARBA00022884"/>
    </source>
</evidence>
<dbReference type="PANTHER" id="PTHR24012">
    <property type="entry name" value="RNA BINDING PROTEIN"/>
    <property type="match status" value="1"/>
</dbReference>
<dbReference type="NCBIfam" id="TIGR01628">
    <property type="entry name" value="PABP-1234"/>
    <property type="match status" value="1"/>
</dbReference>
<dbReference type="InterPro" id="IPR015943">
    <property type="entry name" value="WD40/YVTN_repeat-like_dom_sf"/>
</dbReference>
<dbReference type="SUPFAM" id="SSF50978">
    <property type="entry name" value="WD40 repeat-like"/>
    <property type="match status" value="1"/>
</dbReference>
<evidence type="ECO:0000256" key="3">
    <source>
        <dbReference type="ARBA" id="ARBA00022490"/>
    </source>
</evidence>
<comment type="similarity">
    <text evidence="2">Belongs to the polyadenylate-binding protein type-1 family.</text>
</comment>
<keyword evidence="5 6" id="KW-0694">RNA-binding</keyword>
<dbReference type="CDD" id="cd12379">
    <property type="entry name" value="RRM2_I_PABPs"/>
    <property type="match status" value="1"/>
</dbReference>
<evidence type="ECO:0000259" key="10">
    <source>
        <dbReference type="PROSITE" id="PS50102"/>
    </source>
</evidence>
<keyword evidence="9" id="KW-0812">Transmembrane</keyword>
<protein>
    <submittedName>
        <fullName evidence="12">Polyadenylate-binding protein</fullName>
    </submittedName>
</protein>
<dbReference type="Gene3D" id="2.130.10.10">
    <property type="entry name" value="YVTN repeat-like/Quinoprotein amine dehydrogenase"/>
    <property type="match status" value="2"/>
</dbReference>
<dbReference type="CDD" id="cd12378">
    <property type="entry name" value="RRM1_I_PABPs"/>
    <property type="match status" value="1"/>
</dbReference>
<dbReference type="InterPro" id="IPR036053">
    <property type="entry name" value="PABP-dom"/>
</dbReference>
<feature type="compositionally biased region" description="Gly residues" evidence="8">
    <location>
        <begin position="1175"/>
        <end position="1187"/>
    </location>
</feature>
<accession>A0A8S9ZPW7</accession>
<dbReference type="SMART" id="SM00360">
    <property type="entry name" value="RRM"/>
    <property type="match status" value="4"/>
</dbReference>
<feature type="compositionally biased region" description="Low complexity" evidence="8">
    <location>
        <begin position="1188"/>
        <end position="1202"/>
    </location>
</feature>
<keyword evidence="3" id="KW-0963">Cytoplasm</keyword>
<keyword evidence="9" id="KW-0472">Membrane</keyword>
<dbReference type="InterPro" id="IPR036322">
    <property type="entry name" value="WD40_repeat_dom_sf"/>
</dbReference>
<dbReference type="InterPro" id="IPR000504">
    <property type="entry name" value="RRM_dom"/>
</dbReference>
<feature type="domain" description="RRM" evidence="10">
    <location>
        <begin position="800"/>
        <end position="877"/>
    </location>
</feature>
<keyword evidence="7" id="KW-0853">WD repeat</keyword>
<keyword evidence="4" id="KW-0677">Repeat</keyword>
<dbReference type="OrthoDB" id="19742at2759"/>
<dbReference type="SMART" id="SM00320">
    <property type="entry name" value="WD40"/>
    <property type="match status" value="6"/>
</dbReference>
<dbReference type="Gene3D" id="1.10.1900.10">
    <property type="entry name" value="c-terminal domain of poly(a) binding protein"/>
    <property type="match status" value="1"/>
</dbReference>
<dbReference type="SUPFAM" id="SSF48452">
    <property type="entry name" value="TPR-like"/>
    <property type="match status" value="1"/>
</dbReference>
<dbReference type="InterPro" id="IPR001680">
    <property type="entry name" value="WD40_rpt"/>
</dbReference>
<comment type="caution">
    <text evidence="12">The sequence shown here is derived from an EMBL/GenBank/DDBJ whole genome shotgun (WGS) entry which is preliminary data.</text>
</comment>
<dbReference type="PROSITE" id="PS50102">
    <property type="entry name" value="RRM"/>
    <property type="match status" value="4"/>
</dbReference>
<evidence type="ECO:0000256" key="7">
    <source>
        <dbReference type="PROSITE-ProRule" id="PRU00221"/>
    </source>
</evidence>
<evidence type="ECO:0000256" key="1">
    <source>
        <dbReference type="ARBA" id="ARBA00004496"/>
    </source>
</evidence>
<evidence type="ECO:0000256" key="2">
    <source>
        <dbReference type="ARBA" id="ARBA00008557"/>
    </source>
</evidence>
<dbReference type="PROSITE" id="PS51309">
    <property type="entry name" value="PABC"/>
    <property type="match status" value="1"/>
</dbReference>